<dbReference type="RefSeq" id="WP_190448589.1">
    <property type="nucleotide sequence ID" value="NZ_JAMPLM010000045.1"/>
</dbReference>
<protein>
    <submittedName>
        <fullName evidence="1">Uncharacterized protein</fullName>
    </submittedName>
</protein>
<organism evidence="1 2">
    <name type="scientific">Stenomitos frigidus AS-A4</name>
    <dbReference type="NCBI Taxonomy" id="2933935"/>
    <lineage>
        <taxon>Bacteria</taxon>
        <taxon>Bacillati</taxon>
        <taxon>Cyanobacteriota</taxon>
        <taxon>Cyanophyceae</taxon>
        <taxon>Leptolyngbyales</taxon>
        <taxon>Leptolyngbyaceae</taxon>
        <taxon>Stenomitos</taxon>
    </lineage>
</organism>
<evidence type="ECO:0000313" key="2">
    <source>
        <dbReference type="Proteomes" id="UP001476950"/>
    </source>
</evidence>
<accession>A0ABV0KRJ3</accession>
<name>A0ABV0KRJ3_9CYAN</name>
<comment type="caution">
    <text evidence="1">The sequence shown here is derived from an EMBL/GenBank/DDBJ whole genome shotgun (WGS) entry which is preliminary data.</text>
</comment>
<evidence type="ECO:0000313" key="1">
    <source>
        <dbReference type="EMBL" id="MEP1061852.1"/>
    </source>
</evidence>
<proteinExistence type="predicted"/>
<reference evidence="1 2" key="1">
    <citation type="submission" date="2022-04" db="EMBL/GenBank/DDBJ databases">
        <title>Positive selection, recombination, and allopatry shape intraspecific diversity of widespread and dominant cyanobacteria.</title>
        <authorList>
            <person name="Wei J."/>
            <person name="Shu W."/>
            <person name="Hu C."/>
        </authorList>
    </citation>
    <scope>NUCLEOTIDE SEQUENCE [LARGE SCALE GENOMIC DNA]</scope>
    <source>
        <strain evidence="1 2">AS-A4</strain>
    </source>
</reference>
<dbReference type="Proteomes" id="UP001476950">
    <property type="component" value="Unassembled WGS sequence"/>
</dbReference>
<sequence length="45" mass="4719">MLRASAGSRVGAFVDSHAECVNHSLIGVVEGVTNLDLKAAYFVDV</sequence>
<gene>
    <name evidence="1" type="ORF">NDI38_26115</name>
</gene>
<dbReference type="EMBL" id="JAMPLM010000045">
    <property type="protein sequence ID" value="MEP1061852.1"/>
    <property type="molecule type" value="Genomic_DNA"/>
</dbReference>
<keyword evidence="2" id="KW-1185">Reference proteome</keyword>